<gene>
    <name evidence="1" type="ORF">N0V83_001775</name>
</gene>
<evidence type="ECO:0000313" key="2">
    <source>
        <dbReference type="Proteomes" id="UP001140560"/>
    </source>
</evidence>
<name>A0A9W9CQQ4_9PLEO</name>
<dbReference type="AlphaFoldDB" id="A0A9W9CQQ4"/>
<evidence type="ECO:0000313" key="1">
    <source>
        <dbReference type="EMBL" id="KAJ4376491.1"/>
    </source>
</evidence>
<dbReference type="OrthoDB" id="3941259at2759"/>
<sequence>MGGSGPDHSQKVEIMFKVVRALDRDLAEWYRLRITGTTVRKGDIVCLLEGASSPTIIRPFCDYFAVIMLAVTPIGHDRIQSRTEAPPREFSLVWNWKPSLEDPENLPRKERVGKHGELDYGRATRLWNNAFIWKDLARHRAAKENILRAIQIYGEPANRRHVIQVTEDLLFEILTDFDPKIFDLLLDRRMDDIHVTQKFVPWILRHSNLQTVTSLLDRRGDEIQITEVALIEAVYNTRSGVEMMALLLDKRAHKVKITEAVFLRAITNQADTFDSRYRMVVLLLDRKKDEIEITEAIILAALTNQAGTFDFRYRMVLLLLHRKKGEIKITEAVFIAAVNGDDAYMSVTSLLLARKGDEIQITEAIIAAVRARGINGKAVLQRLLVLRETRLHSEVRHTQHQ</sequence>
<reference evidence="1" key="1">
    <citation type="submission" date="2022-10" db="EMBL/GenBank/DDBJ databases">
        <title>Tapping the CABI collections for fungal endophytes: first genome assemblies for Collariella, Neodidymelliopsis, Ascochyta clinopodiicola, Didymella pomorum, Didymosphaeria variabile, Neocosmospora piperis and Neocucurbitaria cava.</title>
        <authorList>
            <person name="Hill R."/>
        </authorList>
    </citation>
    <scope>NUCLEOTIDE SEQUENCE</scope>
    <source>
        <strain evidence="1">IMI 356814</strain>
    </source>
</reference>
<comment type="caution">
    <text evidence="1">The sequence shown here is derived from an EMBL/GenBank/DDBJ whole genome shotgun (WGS) entry which is preliminary data.</text>
</comment>
<dbReference type="Pfam" id="PF23397">
    <property type="entry name" value="DUF7104"/>
    <property type="match status" value="6"/>
</dbReference>
<organism evidence="1 2">
    <name type="scientific">Neocucurbitaria cava</name>
    <dbReference type="NCBI Taxonomy" id="798079"/>
    <lineage>
        <taxon>Eukaryota</taxon>
        <taxon>Fungi</taxon>
        <taxon>Dikarya</taxon>
        <taxon>Ascomycota</taxon>
        <taxon>Pezizomycotina</taxon>
        <taxon>Dothideomycetes</taxon>
        <taxon>Pleosporomycetidae</taxon>
        <taxon>Pleosporales</taxon>
        <taxon>Pleosporineae</taxon>
        <taxon>Cucurbitariaceae</taxon>
        <taxon>Neocucurbitaria</taxon>
    </lineage>
</organism>
<proteinExistence type="predicted"/>
<keyword evidence="2" id="KW-1185">Reference proteome</keyword>
<dbReference type="EMBL" id="JAPEUY010000002">
    <property type="protein sequence ID" value="KAJ4376491.1"/>
    <property type="molecule type" value="Genomic_DNA"/>
</dbReference>
<dbReference type="Proteomes" id="UP001140560">
    <property type="component" value="Unassembled WGS sequence"/>
</dbReference>
<protein>
    <submittedName>
        <fullName evidence="1">Uncharacterized protein</fullName>
    </submittedName>
</protein>
<accession>A0A9W9CQQ4</accession>
<dbReference type="Gene3D" id="1.20.5.340">
    <property type="match status" value="1"/>
</dbReference>
<dbReference type="InterPro" id="IPR055530">
    <property type="entry name" value="DUF7104"/>
</dbReference>